<dbReference type="PRINTS" id="PR00502">
    <property type="entry name" value="NUDIXFAMILY"/>
</dbReference>
<dbReference type="OrthoDB" id="9806150at2"/>
<evidence type="ECO:0000256" key="4">
    <source>
        <dbReference type="RuleBase" id="RU003476"/>
    </source>
</evidence>
<accession>A0A6N7S278</accession>
<dbReference type="RefSeq" id="WP_154237620.1">
    <property type="nucleotide sequence ID" value="NZ_AP031450.1"/>
</dbReference>
<dbReference type="SUPFAM" id="SSF55811">
    <property type="entry name" value="Nudix"/>
    <property type="match status" value="1"/>
</dbReference>
<sequence>MKLTCRKRQVKVKNPWIEVYEDEAEYADGRILHAYTVLHYPQASAALVAENAQGQVLLIRSWRYPIQQEGWEIPSGSVETGEDPAAAAVREVKEETGIDVNYAVLLCQFYPSNGMADQKVHVYEGKALESELIIDEREVEEARWFAPESLYPMLNSGQIQCGISQLGLRTWLMKRTEAAE</sequence>
<gene>
    <name evidence="7" type="ORF">GKD88_01330</name>
    <name evidence="6" type="ORF">GKE08_01320</name>
</gene>
<dbReference type="EMBL" id="WKPJ01000001">
    <property type="protein sequence ID" value="MSA87971.1"/>
    <property type="molecule type" value="Genomic_DNA"/>
</dbReference>
<comment type="caution">
    <text evidence="6">The sequence shown here is derived from an EMBL/GenBank/DDBJ whole genome shotgun (WGS) entry which is preliminary data.</text>
</comment>
<dbReference type="PROSITE" id="PS51462">
    <property type="entry name" value="NUDIX"/>
    <property type="match status" value="1"/>
</dbReference>
<dbReference type="InterPro" id="IPR000086">
    <property type="entry name" value="NUDIX_hydrolase_dom"/>
</dbReference>
<evidence type="ECO:0000313" key="7">
    <source>
        <dbReference type="EMBL" id="MSC31767.1"/>
    </source>
</evidence>
<evidence type="ECO:0000256" key="3">
    <source>
        <dbReference type="ARBA" id="ARBA00022842"/>
    </source>
</evidence>
<dbReference type="CDD" id="cd03424">
    <property type="entry name" value="NUDIX_ADPRase_Nudt5_UGPPase_Nudt14"/>
    <property type="match status" value="1"/>
</dbReference>
<dbReference type="Gene3D" id="3.90.79.10">
    <property type="entry name" value="Nucleoside Triphosphate Pyrophosphohydrolase"/>
    <property type="match status" value="1"/>
</dbReference>
<dbReference type="Proteomes" id="UP000433575">
    <property type="component" value="Unassembled WGS sequence"/>
</dbReference>
<dbReference type="PROSITE" id="PS00893">
    <property type="entry name" value="NUDIX_BOX"/>
    <property type="match status" value="1"/>
</dbReference>
<dbReference type="GO" id="GO:0016787">
    <property type="term" value="F:hydrolase activity"/>
    <property type="evidence" value="ECO:0007669"/>
    <property type="project" value="UniProtKB-KW"/>
</dbReference>
<evidence type="ECO:0000256" key="1">
    <source>
        <dbReference type="ARBA" id="ARBA00001946"/>
    </source>
</evidence>
<dbReference type="PANTHER" id="PTHR43046">
    <property type="entry name" value="GDP-MANNOSE MANNOSYL HYDROLASE"/>
    <property type="match status" value="1"/>
</dbReference>
<proteinExistence type="inferred from homology"/>
<evidence type="ECO:0000256" key="2">
    <source>
        <dbReference type="ARBA" id="ARBA00022801"/>
    </source>
</evidence>
<comment type="cofactor">
    <cofactor evidence="1">
        <name>Mg(2+)</name>
        <dbReference type="ChEBI" id="CHEBI:18420"/>
    </cofactor>
</comment>
<dbReference type="AlphaFoldDB" id="A0A6N7S278"/>
<organism evidence="6 8">
    <name type="scientific">Holdemania massiliensis</name>
    <dbReference type="NCBI Taxonomy" id="1468449"/>
    <lineage>
        <taxon>Bacteria</taxon>
        <taxon>Bacillati</taxon>
        <taxon>Bacillota</taxon>
        <taxon>Erysipelotrichia</taxon>
        <taxon>Erysipelotrichales</taxon>
        <taxon>Erysipelotrichaceae</taxon>
        <taxon>Holdemania</taxon>
    </lineage>
</organism>
<dbReference type="InterPro" id="IPR015797">
    <property type="entry name" value="NUDIX_hydrolase-like_dom_sf"/>
</dbReference>
<dbReference type="InterPro" id="IPR020476">
    <property type="entry name" value="Nudix_hydrolase"/>
</dbReference>
<keyword evidence="3" id="KW-0460">Magnesium</keyword>
<dbReference type="EMBL" id="WKPI01000001">
    <property type="protein sequence ID" value="MSC31767.1"/>
    <property type="molecule type" value="Genomic_DNA"/>
</dbReference>
<evidence type="ECO:0000313" key="8">
    <source>
        <dbReference type="Proteomes" id="UP000433575"/>
    </source>
</evidence>
<dbReference type="Proteomes" id="UP000480929">
    <property type="component" value="Unassembled WGS sequence"/>
</dbReference>
<dbReference type="InterPro" id="IPR020084">
    <property type="entry name" value="NUDIX_hydrolase_CS"/>
</dbReference>
<reference evidence="8 9" key="1">
    <citation type="journal article" date="2019" name="Nat. Med.">
        <title>A library of human gut bacterial isolates paired with longitudinal multiomics data enables mechanistic microbiome research.</title>
        <authorList>
            <person name="Poyet M."/>
            <person name="Groussin M."/>
            <person name="Gibbons S.M."/>
            <person name="Avila-Pacheco J."/>
            <person name="Jiang X."/>
            <person name="Kearney S.M."/>
            <person name="Perrotta A.R."/>
            <person name="Berdy B."/>
            <person name="Zhao S."/>
            <person name="Lieberman T.D."/>
            <person name="Swanson P.K."/>
            <person name="Smith M."/>
            <person name="Roesemann S."/>
            <person name="Alexander J.E."/>
            <person name="Rich S.A."/>
            <person name="Livny J."/>
            <person name="Vlamakis H."/>
            <person name="Clish C."/>
            <person name="Bullock K."/>
            <person name="Deik A."/>
            <person name="Scott J."/>
            <person name="Pierce K.A."/>
            <person name="Xavier R.J."/>
            <person name="Alm E.J."/>
        </authorList>
    </citation>
    <scope>NUCLEOTIDE SEQUENCE [LARGE SCALE GENOMIC DNA]</scope>
    <source>
        <strain evidence="6 8">BIOML-A4</strain>
        <strain evidence="7 9">BIOML-A5</strain>
    </source>
</reference>
<dbReference type="Pfam" id="PF00293">
    <property type="entry name" value="NUDIX"/>
    <property type="match status" value="1"/>
</dbReference>
<feature type="domain" description="Nudix hydrolase" evidence="5">
    <location>
        <begin position="38"/>
        <end position="167"/>
    </location>
</feature>
<dbReference type="PANTHER" id="PTHR43046:SF12">
    <property type="entry name" value="GDP-MANNOSE MANNOSYL HYDROLASE"/>
    <property type="match status" value="1"/>
</dbReference>
<evidence type="ECO:0000259" key="5">
    <source>
        <dbReference type="PROSITE" id="PS51462"/>
    </source>
</evidence>
<keyword evidence="9" id="KW-1185">Reference proteome</keyword>
<evidence type="ECO:0000313" key="9">
    <source>
        <dbReference type="Proteomes" id="UP000480929"/>
    </source>
</evidence>
<comment type="similarity">
    <text evidence="4">Belongs to the Nudix hydrolase family.</text>
</comment>
<evidence type="ECO:0000313" key="6">
    <source>
        <dbReference type="EMBL" id="MSA87971.1"/>
    </source>
</evidence>
<name>A0A6N7S278_9FIRM</name>
<protein>
    <submittedName>
        <fullName evidence="6">NUDIX domain-containing protein</fullName>
    </submittedName>
</protein>
<keyword evidence="2 4" id="KW-0378">Hydrolase</keyword>